<feature type="region of interest" description="Disordered" evidence="1">
    <location>
        <begin position="1"/>
        <end position="23"/>
    </location>
</feature>
<gene>
    <name evidence="2" type="ORF">POL67_09120</name>
</gene>
<evidence type="ECO:0000313" key="3">
    <source>
        <dbReference type="Proteomes" id="UP001221411"/>
    </source>
</evidence>
<dbReference type="RefSeq" id="WP_271916778.1">
    <property type="nucleotide sequence ID" value="NZ_JAQNDO010000001.1"/>
</dbReference>
<organism evidence="2 3">
    <name type="scientific">Polyangium mundeleinium</name>
    <dbReference type="NCBI Taxonomy" id="2995306"/>
    <lineage>
        <taxon>Bacteria</taxon>
        <taxon>Pseudomonadati</taxon>
        <taxon>Myxococcota</taxon>
        <taxon>Polyangia</taxon>
        <taxon>Polyangiales</taxon>
        <taxon>Polyangiaceae</taxon>
        <taxon>Polyangium</taxon>
    </lineage>
</organism>
<reference evidence="2 3" key="1">
    <citation type="submission" date="2022-11" db="EMBL/GenBank/DDBJ databases">
        <title>Minimal conservation of predation-associated metabolite biosynthetic gene clusters underscores biosynthetic potential of Myxococcota including descriptions for ten novel species: Archangium lansinium sp. nov., Myxococcus landrumus sp. nov., Nannocystis bai.</title>
        <authorList>
            <person name="Ahearne A."/>
            <person name="Stevens C."/>
            <person name="Dowd S."/>
        </authorList>
    </citation>
    <scope>NUCLEOTIDE SEQUENCE [LARGE SCALE GENOMIC DNA]</scope>
    <source>
        <strain evidence="2 3">RJM3</strain>
    </source>
</reference>
<comment type="caution">
    <text evidence="2">The sequence shown here is derived from an EMBL/GenBank/DDBJ whole genome shotgun (WGS) entry which is preliminary data.</text>
</comment>
<feature type="compositionally biased region" description="Pro residues" evidence="1">
    <location>
        <begin position="1"/>
        <end position="10"/>
    </location>
</feature>
<dbReference type="EMBL" id="JAQNDO010000001">
    <property type="protein sequence ID" value="MDC0741504.1"/>
    <property type="molecule type" value="Genomic_DNA"/>
</dbReference>
<proteinExistence type="predicted"/>
<sequence>MPKTPPPKRGPGPKKKPTGVELPPAQRFAPLAIGLGIGMMVMITVTALRRRPAPTTAPSADPALESPQQRSDRLARACEAARAMLWTGGAWGAMPLEGFTVRLWLGPSNGKVVTHPVIEAASQKSKLGEDADAILAKVNDGAVSVVRYEPKGEVEIAFSEGYARAFFELEGRNRFIGLGERIARETGADGAALYAGCSHLDTRDVGAWFHGKDTKKAAAALVYVMGRPGDVRTPKHVPAAKDLATIQAATAPLADATILDLVRDDGARTVTTDGVSITFPYANPVRAAQSSAKIAEKLVLP</sequence>
<dbReference type="Proteomes" id="UP001221411">
    <property type="component" value="Unassembled WGS sequence"/>
</dbReference>
<feature type="region of interest" description="Disordered" evidence="1">
    <location>
        <begin position="52"/>
        <end position="72"/>
    </location>
</feature>
<evidence type="ECO:0000313" key="2">
    <source>
        <dbReference type="EMBL" id="MDC0741504.1"/>
    </source>
</evidence>
<keyword evidence="3" id="KW-1185">Reference proteome</keyword>
<name>A0ABT5EJ32_9BACT</name>
<evidence type="ECO:0000256" key="1">
    <source>
        <dbReference type="SAM" id="MobiDB-lite"/>
    </source>
</evidence>
<accession>A0ABT5EJ32</accession>
<protein>
    <submittedName>
        <fullName evidence="2">Uncharacterized protein</fullName>
    </submittedName>
</protein>